<proteinExistence type="inferred from homology"/>
<evidence type="ECO:0000256" key="1">
    <source>
        <dbReference type="ARBA" id="ARBA00004496"/>
    </source>
</evidence>
<evidence type="ECO:0000256" key="9">
    <source>
        <dbReference type="ARBA" id="ARBA00047671"/>
    </source>
</evidence>
<dbReference type="EC" id="6.1.1.15" evidence="10"/>
<evidence type="ECO:0000256" key="5">
    <source>
        <dbReference type="ARBA" id="ARBA00022741"/>
    </source>
</evidence>
<feature type="domain" description="Aminoacyl-transfer RNA synthetases class-II family profile" evidence="11">
    <location>
        <begin position="53"/>
        <end position="467"/>
    </location>
</feature>
<dbReference type="InterPro" id="IPR002314">
    <property type="entry name" value="aa-tRNA-synt_IIb"/>
</dbReference>
<keyword evidence="5 10" id="KW-0547">Nucleotide-binding</keyword>
<dbReference type="InterPro" id="IPR036754">
    <property type="entry name" value="YbaK/aa-tRNA-synt-asso_dom_sf"/>
</dbReference>
<evidence type="ECO:0000256" key="2">
    <source>
        <dbReference type="ARBA" id="ARBA00011738"/>
    </source>
</evidence>
<dbReference type="SUPFAM" id="SSF52954">
    <property type="entry name" value="Class II aaRS ABD-related"/>
    <property type="match status" value="1"/>
</dbReference>
<gene>
    <name evidence="10 12" type="primary">proS</name>
    <name evidence="12" type="ORF">GCWU000321_00436</name>
</gene>
<dbReference type="InterPro" id="IPR033730">
    <property type="entry name" value="ProRS_core_prok"/>
</dbReference>
<evidence type="ECO:0000256" key="6">
    <source>
        <dbReference type="ARBA" id="ARBA00022840"/>
    </source>
</evidence>
<dbReference type="GO" id="GO:0002161">
    <property type="term" value="F:aminoacyl-tRNA deacylase activity"/>
    <property type="evidence" value="ECO:0007669"/>
    <property type="project" value="InterPro"/>
</dbReference>
<dbReference type="CDD" id="cd00779">
    <property type="entry name" value="ProRS_core_prok"/>
    <property type="match status" value="1"/>
</dbReference>
<evidence type="ECO:0000256" key="10">
    <source>
        <dbReference type="HAMAP-Rule" id="MF_01569"/>
    </source>
</evidence>
<comment type="domain">
    <text evidence="10">Consists of three domains: the N-terminal catalytic domain, the editing domain and the C-terminal anticodon-binding domain.</text>
</comment>
<dbReference type="InterPro" id="IPR036621">
    <property type="entry name" value="Anticodon-bd_dom_sf"/>
</dbReference>
<evidence type="ECO:0000259" key="11">
    <source>
        <dbReference type="PROSITE" id="PS50862"/>
    </source>
</evidence>
<evidence type="ECO:0000256" key="7">
    <source>
        <dbReference type="ARBA" id="ARBA00022917"/>
    </source>
</evidence>
<dbReference type="Pfam" id="PF03129">
    <property type="entry name" value="HGTP_anticodon"/>
    <property type="match status" value="1"/>
</dbReference>
<keyword evidence="3 10" id="KW-0963">Cytoplasm</keyword>
<comment type="similarity">
    <text evidence="10">Belongs to the class-II aminoacyl-tRNA synthetase family. ProS type 1 subfamily.</text>
</comment>
<dbReference type="eggNOG" id="COG0442">
    <property type="taxonomic scope" value="Bacteria"/>
</dbReference>
<evidence type="ECO:0000313" key="13">
    <source>
        <dbReference type="Proteomes" id="UP000004736"/>
    </source>
</evidence>
<keyword evidence="4 10" id="KW-0436">Ligase</keyword>
<evidence type="ECO:0000256" key="8">
    <source>
        <dbReference type="ARBA" id="ARBA00023146"/>
    </source>
</evidence>
<sequence>MSMLASKLYSPTLREIPSDAVVVSHQYMLKAGMMRKVSNGLYAFLPLALRSVRKVEDIVREEMNAIGSQEILMPITQPAEIWKQSERWDVYGEEMFKLNDRHGHEYCLGPTHEELVTVLAKMDTSSYKQLPVSLYQIQNKYRDEKRPRFGLMRSREFIMKDAYTFDMDEEGLDRQYHLMYDAYTRIFTRCGLHFRPVVADSGAIGGSGSHEFEVIADSGEADIVYCKDCDFAANIEAVEPKALSSSVHNDKAKEIVETPGQHTIQMVCDFLHVPVVCSVKAVVYKLDDTVVLALVRGDHEVNEVRLQNLFNAVNVGLASDEDLKRCGLIAGYISPIGLKKADNFEIIVDTTVMEMEDACCGANAVDKHYVHVNPKRDFGDVRVETIRLITAEDCCPKCGGMIELKKGIEVGQVFKLGTKYSEKLGCTYLDRDGKTHPMVMGCYGIGITRTVAASIEQNHDKDGIIWPVAIAPYEVVIVPANNKDEGVMNAARHLYDKMEDCRDEVILDDRDERAGIKFKDADLIGYPIRVTIGKKWKESGLVEVRLRRSGVVSEVALADCKTKVLEMLEELHKKNL</sequence>
<dbReference type="HAMAP" id="MF_01569">
    <property type="entry name" value="Pro_tRNA_synth_type1"/>
    <property type="match status" value="1"/>
</dbReference>
<dbReference type="SUPFAM" id="SSF55681">
    <property type="entry name" value="Class II aaRS and biotin synthetases"/>
    <property type="match status" value="1"/>
</dbReference>
<dbReference type="GO" id="GO:0006433">
    <property type="term" value="P:prolyl-tRNA aminoacylation"/>
    <property type="evidence" value="ECO:0007669"/>
    <property type="project" value="UniProtKB-UniRule"/>
</dbReference>
<comment type="catalytic activity">
    <reaction evidence="9 10">
        <text>tRNA(Pro) + L-proline + ATP = L-prolyl-tRNA(Pro) + AMP + diphosphate</text>
        <dbReference type="Rhea" id="RHEA:14305"/>
        <dbReference type="Rhea" id="RHEA-COMP:9700"/>
        <dbReference type="Rhea" id="RHEA-COMP:9702"/>
        <dbReference type="ChEBI" id="CHEBI:30616"/>
        <dbReference type="ChEBI" id="CHEBI:33019"/>
        <dbReference type="ChEBI" id="CHEBI:60039"/>
        <dbReference type="ChEBI" id="CHEBI:78442"/>
        <dbReference type="ChEBI" id="CHEBI:78532"/>
        <dbReference type="ChEBI" id="CHEBI:456215"/>
        <dbReference type="EC" id="6.1.1.15"/>
    </reaction>
</comment>
<keyword evidence="13" id="KW-1185">Reference proteome</keyword>
<comment type="subcellular location">
    <subcellularLocation>
        <location evidence="1 10">Cytoplasm</location>
    </subcellularLocation>
</comment>
<dbReference type="GO" id="GO:0016740">
    <property type="term" value="F:transferase activity"/>
    <property type="evidence" value="ECO:0007669"/>
    <property type="project" value="UniProtKB-ARBA"/>
</dbReference>
<dbReference type="Gene3D" id="3.30.930.10">
    <property type="entry name" value="Bira Bifunctional Protein, Domain 2"/>
    <property type="match status" value="2"/>
</dbReference>
<dbReference type="InterPro" id="IPR007214">
    <property type="entry name" value="YbaK/aa-tRNA-synth-assoc-dom"/>
</dbReference>
<dbReference type="Pfam" id="PF04073">
    <property type="entry name" value="tRNA_edit"/>
    <property type="match status" value="1"/>
</dbReference>
<dbReference type="SUPFAM" id="SSF55826">
    <property type="entry name" value="YbaK/ProRS associated domain"/>
    <property type="match status" value="1"/>
</dbReference>
<dbReference type="PANTHER" id="PTHR42753:SF2">
    <property type="entry name" value="PROLINE--TRNA LIGASE"/>
    <property type="match status" value="1"/>
</dbReference>
<dbReference type="InterPro" id="IPR002316">
    <property type="entry name" value="Pro-tRNA-ligase_IIa"/>
</dbReference>
<dbReference type="PRINTS" id="PR01046">
    <property type="entry name" value="TRNASYNTHPRO"/>
</dbReference>
<accession>C9LLQ5</accession>
<dbReference type="InterPro" id="IPR044140">
    <property type="entry name" value="ProRS_anticodon_short"/>
</dbReference>
<organism evidence="12 13">
    <name type="scientific">Dialister invisus DSM 15470</name>
    <dbReference type="NCBI Taxonomy" id="592028"/>
    <lineage>
        <taxon>Bacteria</taxon>
        <taxon>Bacillati</taxon>
        <taxon>Bacillota</taxon>
        <taxon>Negativicutes</taxon>
        <taxon>Veillonellales</taxon>
        <taxon>Veillonellaceae</taxon>
        <taxon>Dialister</taxon>
    </lineage>
</organism>
<dbReference type="InterPro" id="IPR004500">
    <property type="entry name" value="Pro-tRNA-synth_IIa_bac-type"/>
</dbReference>
<dbReference type="InterPro" id="IPR045864">
    <property type="entry name" value="aa-tRNA-synth_II/BPL/LPL"/>
</dbReference>
<dbReference type="GO" id="GO:0140096">
    <property type="term" value="F:catalytic activity, acting on a protein"/>
    <property type="evidence" value="ECO:0007669"/>
    <property type="project" value="UniProtKB-ARBA"/>
</dbReference>
<dbReference type="Gene3D" id="3.40.50.800">
    <property type="entry name" value="Anticodon-binding domain"/>
    <property type="match status" value="1"/>
</dbReference>
<keyword evidence="8 10" id="KW-0030">Aminoacyl-tRNA synthetase</keyword>
<dbReference type="GO" id="GO:0004827">
    <property type="term" value="F:proline-tRNA ligase activity"/>
    <property type="evidence" value="ECO:0007669"/>
    <property type="project" value="UniProtKB-UniRule"/>
</dbReference>
<keyword evidence="6 10" id="KW-0067">ATP-binding</keyword>
<dbReference type="NCBIfam" id="TIGR00409">
    <property type="entry name" value="proS_fam_II"/>
    <property type="match status" value="1"/>
</dbReference>
<dbReference type="NCBIfam" id="NF006625">
    <property type="entry name" value="PRK09194.1"/>
    <property type="match status" value="1"/>
</dbReference>
<dbReference type="Pfam" id="PF00587">
    <property type="entry name" value="tRNA-synt_2b"/>
    <property type="match status" value="1"/>
</dbReference>
<comment type="subunit">
    <text evidence="2 10">Homodimer.</text>
</comment>
<comment type="function">
    <text evidence="10">Catalyzes the attachment of proline to tRNA(Pro) in a two-step reaction: proline is first activated by ATP to form Pro-AMP and then transferred to the acceptor end of tRNA(Pro). As ProRS can inadvertently accommodate and process non-cognate amino acids such as alanine and cysteine, to avoid such errors it has two additional distinct editing activities against alanine. One activity is designated as 'pretransfer' editing and involves the tRNA(Pro)-independent hydrolysis of activated Ala-AMP. The other activity is designated 'posttransfer' editing and involves deacylation of mischarged Ala-tRNA(Pro). The misacylated Cys-tRNA(Pro) is not edited by ProRS.</text>
</comment>
<dbReference type="PANTHER" id="PTHR42753">
    <property type="entry name" value="MITOCHONDRIAL RIBOSOME PROTEIN L39/PROLYL-TRNA LIGASE FAMILY MEMBER"/>
    <property type="match status" value="1"/>
</dbReference>
<evidence type="ECO:0000313" key="12">
    <source>
        <dbReference type="EMBL" id="EEW96491.1"/>
    </source>
</evidence>
<dbReference type="CDD" id="cd04334">
    <property type="entry name" value="ProRS-INS"/>
    <property type="match status" value="1"/>
</dbReference>
<dbReference type="InterPro" id="IPR004154">
    <property type="entry name" value="Anticodon-bd"/>
</dbReference>
<dbReference type="InterPro" id="IPR023717">
    <property type="entry name" value="Pro-tRNA-Synthase_IIa_type1"/>
</dbReference>
<evidence type="ECO:0000256" key="4">
    <source>
        <dbReference type="ARBA" id="ARBA00022598"/>
    </source>
</evidence>
<dbReference type="InterPro" id="IPR006195">
    <property type="entry name" value="aa-tRNA-synth_II"/>
</dbReference>
<dbReference type="AlphaFoldDB" id="C9LLQ5"/>
<keyword evidence="7 10" id="KW-0648">Protein biosynthesis</keyword>
<dbReference type="FunFam" id="3.30.930.10:FF:000042">
    <property type="entry name" value="probable proline--tRNA ligase, mitochondrial"/>
    <property type="match status" value="1"/>
</dbReference>
<dbReference type="EMBL" id="ACIM02000001">
    <property type="protein sequence ID" value="EEW96491.1"/>
    <property type="molecule type" value="Genomic_DNA"/>
</dbReference>
<dbReference type="Proteomes" id="UP000004736">
    <property type="component" value="Unassembled WGS sequence"/>
</dbReference>
<evidence type="ECO:0000256" key="3">
    <source>
        <dbReference type="ARBA" id="ARBA00022490"/>
    </source>
</evidence>
<dbReference type="STRING" id="592028.GCWU000321_00436"/>
<reference evidence="12" key="1">
    <citation type="submission" date="2009-09" db="EMBL/GenBank/DDBJ databases">
        <authorList>
            <person name="Weinstock G."/>
            <person name="Sodergren E."/>
            <person name="Clifton S."/>
            <person name="Fulton L."/>
            <person name="Fulton B."/>
            <person name="Courtney L."/>
            <person name="Fronick C."/>
            <person name="Harrison M."/>
            <person name="Strong C."/>
            <person name="Farmer C."/>
            <person name="Delahaunty K."/>
            <person name="Markovic C."/>
            <person name="Hall O."/>
            <person name="Minx P."/>
            <person name="Tomlinson C."/>
            <person name="Mitreva M."/>
            <person name="Nelson J."/>
            <person name="Hou S."/>
            <person name="Wollam A."/>
            <person name="Pepin K.H."/>
            <person name="Johnson M."/>
            <person name="Bhonagiri V."/>
            <person name="Nash W.E."/>
            <person name="Warren W."/>
            <person name="Chinwalla A."/>
            <person name="Mardis E.R."/>
            <person name="Wilson R.K."/>
        </authorList>
    </citation>
    <scope>NUCLEOTIDE SEQUENCE [LARGE SCALE GENOMIC DNA]</scope>
    <source>
        <strain evidence="12">DSM 15470</strain>
    </source>
</reference>
<dbReference type="GO" id="GO:0005829">
    <property type="term" value="C:cytosol"/>
    <property type="evidence" value="ECO:0007669"/>
    <property type="project" value="TreeGrafter"/>
</dbReference>
<name>C9LLQ5_9FIRM</name>
<comment type="caution">
    <text evidence="12">The sequence shown here is derived from an EMBL/GenBank/DDBJ whole genome shotgun (WGS) entry which is preliminary data.</text>
</comment>
<dbReference type="CDD" id="cd00861">
    <property type="entry name" value="ProRS_anticodon_short"/>
    <property type="match status" value="1"/>
</dbReference>
<protein>
    <recommendedName>
        <fullName evidence="10">Proline--tRNA ligase</fullName>
        <ecNumber evidence="10">6.1.1.15</ecNumber>
    </recommendedName>
    <alternativeName>
        <fullName evidence="10">Prolyl-tRNA synthetase</fullName>
        <shortName evidence="10">ProRS</shortName>
    </alternativeName>
</protein>
<dbReference type="GO" id="GO:0005524">
    <property type="term" value="F:ATP binding"/>
    <property type="evidence" value="ECO:0007669"/>
    <property type="project" value="UniProtKB-UniRule"/>
</dbReference>
<dbReference type="HOGENOM" id="CLU_016739_0_0_9"/>
<dbReference type="PROSITE" id="PS50862">
    <property type="entry name" value="AA_TRNA_LIGASE_II"/>
    <property type="match status" value="1"/>
</dbReference>
<dbReference type="InterPro" id="IPR050062">
    <property type="entry name" value="Pro-tRNA_synthetase"/>
</dbReference>